<protein>
    <submittedName>
        <fullName evidence="2">Putative protocadherin-23</fullName>
    </submittedName>
</protein>
<dbReference type="Proteomes" id="UP000246464">
    <property type="component" value="Chromosome 19"/>
</dbReference>
<feature type="region of interest" description="Disordered" evidence="1">
    <location>
        <begin position="1"/>
        <end position="29"/>
    </location>
</feature>
<evidence type="ECO:0000313" key="2">
    <source>
        <dbReference type="EMBL" id="AWP18421.1"/>
    </source>
</evidence>
<evidence type="ECO:0000313" key="5">
    <source>
        <dbReference type="Proteomes" id="UP000438429"/>
    </source>
</evidence>
<feature type="compositionally biased region" description="Basic and acidic residues" evidence="1">
    <location>
        <begin position="158"/>
        <end position="169"/>
    </location>
</feature>
<reference evidence="2 4" key="1">
    <citation type="submission" date="2017-12" db="EMBL/GenBank/DDBJ databases">
        <title>Integrating genomic resources of turbot (Scophthalmus maximus) in depth evaluation of genetic and physical mapping variation across individuals.</title>
        <authorList>
            <person name="Martinez P."/>
        </authorList>
    </citation>
    <scope>NUCLEOTIDE SEQUENCE [LARGE SCALE GENOMIC DNA]</scope>
</reference>
<name>A0A2U9CPC8_SCOMX</name>
<organism evidence="2 4">
    <name type="scientific">Scophthalmus maximus</name>
    <name type="common">Turbot</name>
    <name type="synonym">Psetta maxima</name>
    <dbReference type="NCBI Taxonomy" id="52904"/>
    <lineage>
        <taxon>Eukaryota</taxon>
        <taxon>Metazoa</taxon>
        <taxon>Chordata</taxon>
        <taxon>Craniata</taxon>
        <taxon>Vertebrata</taxon>
        <taxon>Euteleostomi</taxon>
        <taxon>Actinopterygii</taxon>
        <taxon>Neopterygii</taxon>
        <taxon>Teleostei</taxon>
        <taxon>Neoteleostei</taxon>
        <taxon>Acanthomorphata</taxon>
        <taxon>Carangaria</taxon>
        <taxon>Pleuronectiformes</taxon>
        <taxon>Pleuronectoidei</taxon>
        <taxon>Scophthalmidae</taxon>
        <taxon>Scophthalmus</taxon>
    </lineage>
</organism>
<sequence>MVQSVTRSPQHSAFLHQRRRRRPSTPTAPSAVKAFVFQRSRSPVPAADLPVASRRPPSAEDQLTCTAVNPDEPLLVHKHSVEEYQQIYHEAVDDVLRNGRVPPYSLHLGRQIKEKLWERLARPAFAATTDDGGHVHVGVSYGAGASPPHYDIDTSLEPEPKPVAPEHES</sequence>
<dbReference type="EMBL" id="VEVO01000013">
    <property type="protein sequence ID" value="KAF0032293.1"/>
    <property type="molecule type" value="Genomic_DNA"/>
</dbReference>
<keyword evidence="4" id="KW-1185">Reference proteome</keyword>
<evidence type="ECO:0000256" key="1">
    <source>
        <dbReference type="SAM" id="MobiDB-lite"/>
    </source>
</evidence>
<proteinExistence type="predicted"/>
<dbReference type="EMBL" id="CP026261">
    <property type="protein sequence ID" value="AWP18421.1"/>
    <property type="molecule type" value="Genomic_DNA"/>
</dbReference>
<reference evidence="3 5" key="2">
    <citation type="submission" date="2019-06" db="EMBL/GenBank/DDBJ databases">
        <title>Draft genomes of female and male turbot (Scophthalmus maximus).</title>
        <authorList>
            <person name="Xu H."/>
            <person name="Xu X.-W."/>
            <person name="Shao C."/>
            <person name="Chen S."/>
        </authorList>
    </citation>
    <scope>NUCLEOTIDE SEQUENCE [LARGE SCALE GENOMIC DNA]</scope>
    <source>
        <strain evidence="3">Ysfricsl-2016a</strain>
        <tissue evidence="3">Blood</tissue>
    </source>
</reference>
<dbReference type="Pfam" id="PF15578">
    <property type="entry name" value="DUF4662"/>
    <property type="match status" value="1"/>
</dbReference>
<accession>A0A2U9CPC8</accession>
<evidence type="ECO:0000313" key="3">
    <source>
        <dbReference type="EMBL" id="KAF0032293.1"/>
    </source>
</evidence>
<feature type="compositionally biased region" description="Polar residues" evidence="1">
    <location>
        <begin position="1"/>
        <end position="11"/>
    </location>
</feature>
<dbReference type="AlphaFoldDB" id="A0A2U9CPC8"/>
<gene>
    <name evidence="3" type="ORF">F2P81_014583</name>
    <name evidence="2" type="ORF">SMAX5B_006608</name>
</gene>
<dbReference type="Proteomes" id="UP000438429">
    <property type="component" value="Unassembled WGS sequence"/>
</dbReference>
<evidence type="ECO:0000313" key="4">
    <source>
        <dbReference type="Proteomes" id="UP000246464"/>
    </source>
</evidence>
<dbReference type="InterPro" id="IPR028970">
    <property type="entry name" value="DUF4662"/>
</dbReference>
<feature type="region of interest" description="Disordered" evidence="1">
    <location>
        <begin position="143"/>
        <end position="169"/>
    </location>
</feature>